<evidence type="ECO:0000313" key="1">
    <source>
        <dbReference type="EMBL" id="SVC93058.1"/>
    </source>
</evidence>
<dbReference type="EMBL" id="UINC01119321">
    <property type="protein sequence ID" value="SVC93058.1"/>
    <property type="molecule type" value="Genomic_DNA"/>
</dbReference>
<protein>
    <submittedName>
        <fullName evidence="1">Uncharacterized protein</fullName>
    </submittedName>
</protein>
<organism evidence="1">
    <name type="scientific">marine metagenome</name>
    <dbReference type="NCBI Taxonomy" id="408172"/>
    <lineage>
        <taxon>unclassified sequences</taxon>
        <taxon>metagenomes</taxon>
        <taxon>ecological metagenomes</taxon>
    </lineage>
</organism>
<accession>A0A382R7S6</accession>
<name>A0A382R7S6_9ZZZZ</name>
<dbReference type="AlphaFoldDB" id="A0A382R7S6"/>
<sequence length="226" mass="25599">MKQMKNYIIILITGFVIGQPDQLPILNDIDFQIKENGLLIEFSFSSDIPLNHASGWYAQTGWFYVTLLNTTIDSSTVPSIQISELVKDIQFDQIGESVQVSFKLSMTPENHEFFQRLDTKRLFLSLRSPVRTISFADSTAKQEILISAAEVMKHELFIPEQDKSIKVIGYVLGVSFTVAGILQKNSKSSANWELPAGIGIFLGTYVYDKYFDKQNIISIEKLEEDN</sequence>
<gene>
    <name evidence="1" type="ORF">METZ01_LOCUS345912</name>
</gene>
<proteinExistence type="predicted"/>
<reference evidence="1" key="1">
    <citation type="submission" date="2018-05" db="EMBL/GenBank/DDBJ databases">
        <authorList>
            <person name="Lanie J.A."/>
            <person name="Ng W.-L."/>
            <person name="Kazmierczak K.M."/>
            <person name="Andrzejewski T.M."/>
            <person name="Davidsen T.M."/>
            <person name="Wayne K.J."/>
            <person name="Tettelin H."/>
            <person name="Glass J.I."/>
            <person name="Rusch D."/>
            <person name="Podicherti R."/>
            <person name="Tsui H.-C.T."/>
            <person name="Winkler M.E."/>
        </authorList>
    </citation>
    <scope>NUCLEOTIDE SEQUENCE</scope>
</reference>